<dbReference type="KEGG" id="vg:65103278"/>
<evidence type="ECO:0000313" key="3">
    <source>
        <dbReference type="Proteomes" id="UP000678193"/>
    </source>
</evidence>
<reference evidence="2" key="1">
    <citation type="journal article" date="2020" name="Arch. Virol.">
        <title>Complete genome sequence and analysis of a novel lymphocystivirus detected in whitemouth croaker (Micropogonias furnieri): lymphocystis disease virus 4.</title>
        <authorList>
            <person name="Doszpoly A."/>
            <person name="Kajan G.L."/>
            <person name="Puentes R."/>
            <person name="Perretta A."/>
        </authorList>
    </citation>
    <scope>NUCLEOTIDE SEQUENCE</scope>
    <source>
        <strain evidence="2">LCDV-WC</strain>
    </source>
</reference>
<organism evidence="2 3">
    <name type="scientific">Lymphocystis disease virus 4</name>
    <dbReference type="NCBI Taxonomy" id="2704413"/>
    <lineage>
        <taxon>Viruses</taxon>
        <taxon>Varidnaviria</taxon>
        <taxon>Bamfordvirae</taxon>
        <taxon>Nucleocytoviricota</taxon>
        <taxon>Megaviricetes</taxon>
        <taxon>Pimascovirales</taxon>
        <taxon>Pimascovirales incertae sedis</taxon>
        <taxon>Iridoviridae</taxon>
        <taxon>Alphairidovirinae</taxon>
        <taxon>Lymphocystivirus</taxon>
        <taxon>Lymphocystivirus micropogonias1</taxon>
    </lineage>
</organism>
<evidence type="ECO:0000313" key="2">
    <source>
        <dbReference type="EMBL" id="QHR78490.1"/>
    </source>
</evidence>
<accession>A0A6B9XIB9</accession>
<evidence type="ECO:0000256" key="1">
    <source>
        <dbReference type="SAM" id="Coils"/>
    </source>
</evidence>
<protein>
    <submittedName>
        <fullName evidence="2">Core protein 25</fullName>
    </submittedName>
</protein>
<sequence length="291" mass="33477">MCSNLIQYTFGVKEGESMTDEQSMIAQKTLIEPPYPEYNKQLNDKLFPSDPKYALFSFVKTPEIDYIGELMAEKVKLQSALPNFNFERFDKILTVMKKEKTVFGVAKIRGAFKTEKAARERACKLIKESDSLHSIMTCKIGVPFPLVTKGYAKEVESINLKETLESVLSKSEADRRKALRDEMKEVEDRAAALKLEEEFTDIDRYITERVKSACLQENIIDNLKKLMTCFENIKRLENPLIKEEYLTRYNEARKDVGLTDSFYVKYMSVSTISGLNACSECFRILNYSVDS</sequence>
<name>A0A6B9XIB9_9VIRU</name>
<proteinExistence type="predicted"/>
<dbReference type="GeneID" id="65103278"/>
<keyword evidence="3" id="KW-1185">Reference proteome</keyword>
<feature type="coiled-coil region" evidence="1">
    <location>
        <begin position="169"/>
        <end position="196"/>
    </location>
</feature>
<dbReference type="EMBL" id="MN803438">
    <property type="protein sequence ID" value="QHR78490.1"/>
    <property type="molecule type" value="Genomic_DNA"/>
</dbReference>
<dbReference type="Proteomes" id="UP000678193">
    <property type="component" value="Segment"/>
</dbReference>
<dbReference type="InterPro" id="IPR043872">
    <property type="entry name" value="DUF5832"/>
</dbReference>
<dbReference type="Pfam" id="PF19150">
    <property type="entry name" value="DUF5832"/>
    <property type="match status" value="1"/>
</dbReference>
<keyword evidence="1" id="KW-0175">Coiled coil</keyword>
<dbReference type="RefSeq" id="YP_010087945.1">
    <property type="nucleotide sequence ID" value="NC_055603.1"/>
</dbReference>